<dbReference type="InterPro" id="IPR036291">
    <property type="entry name" value="NAD(P)-bd_dom_sf"/>
</dbReference>
<accession>A0A3E1P030</accession>
<dbReference type="PANTHER" id="PTHR44196">
    <property type="entry name" value="DEHYDROGENASE/REDUCTASE SDR FAMILY MEMBER 7B"/>
    <property type="match status" value="1"/>
</dbReference>
<sequence>MSNRTAIITGASSGIGKAVAYRFAKKNIRMVLNGRNEEKLISTQQEINQLSTNGEDIAQIVSGSVTDKTVTDKCIEKCEEAWKGSPDIFIASAGRGLPGTVLNSDAGQWDDLIDTNVKGIMYQLKSISGEMIKRIEAGHDFIKQPLDIVVIGSGIGRNVSPFNSVYGATKFATHGVTEALRRQLGPKGIRVSLIEPGIVSTNFQENAGYSEEWFKEYSKEVGPVLVADDVAAVIDFLVDLPGNVHLDNISIRPTRQSYP</sequence>
<evidence type="ECO:0000313" key="3">
    <source>
        <dbReference type="EMBL" id="RFM33500.1"/>
    </source>
</evidence>
<keyword evidence="2" id="KW-0560">Oxidoreductase</keyword>
<dbReference type="PROSITE" id="PS00061">
    <property type="entry name" value="ADH_SHORT"/>
    <property type="match status" value="1"/>
</dbReference>
<organism evidence="3 4">
    <name type="scientific">Chitinophaga silvisoli</name>
    <dbReference type="NCBI Taxonomy" id="2291814"/>
    <lineage>
        <taxon>Bacteria</taxon>
        <taxon>Pseudomonadati</taxon>
        <taxon>Bacteroidota</taxon>
        <taxon>Chitinophagia</taxon>
        <taxon>Chitinophagales</taxon>
        <taxon>Chitinophagaceae</taxon>
        <taxon>Chitinophaga</taxon>
    </lineage>
</organism>
<gene>
    <name evidence="3" type="ORF">DXN04_16190</name>
</gene>
<dbReference type="PANTHER" id="PTHR44196:SF1">
    <property type="entry name" value="DEHYDROGENASE_REDUCTASE SDR FAMILY MEMBER 7B"/>
    <property type="match status" value="1"/>
</dbReference>
<dbReference type="AlphaFoldDB" id="A0A3E1P030"/>
<dbReference type="Gene3D" id="3.40.50.720">
    <property type="entry name" value="NAD(P)-binding Rossmann-like Domain"/>
    <property type="match status" value="1"/>
</dbReference>
<protein>
    <submittedName>
        <fullName evidence="3">SDR family NAD(P)-dependent oxidoreductase</fullName>
    </submittedName>
</protein>
<dbReference type="GO" id="GO:0016020">
    <property type="term" value="C:membrane"/>
    <property type="evidence" value="ECO:0007669"/>
    <property type="project" value="TreeGrafter"/>
</dbReference>
<reference evidence="3 4" key="1">
    <citation type="submission" date="2018-08" db="EMBL/GenBank/DDBJ databases">
        <title>Chitinophaga sp. K20C18050901, a novel bacterium isolated from forest soil.</title>
        <authorList>
            <person name="Wang C."/>
        </authorList>
    </citation>
    <scope>NUCLEOTIDE SEQUENCE [LARGE SCALE GENOMIC DNA]</scope>
    <source>
        <strain evidence="3 4">K20C18050901</strain>
    </source>
</reference>
<dbReference type="SUPFAM" id="SSF51735">
    <property type="entry name" value="NAD(P)-binding Rossmann-fold domains"/>
    <property type="match status" value="1"/>
</dbReference>
<comment type="caution">
    <text evidence="3">The sequence shown here is derived from an EMBL/GenBank/DDBJ whole genome shotgun (WGS) entry which is preliminary data.</text>
</comment>
<dbReference type="CDD" id="cd05233">
    <property type="entry name" value="SDR_c"/>
    <property type="match status" value="1"/>
</dbReference>
<dbReference type="PRINTS" id="PR00081">
    <property type="entry name" value="GDHRDH"/>
</dbReference>
<dbReference type="EMBL" id="QTJV01000006">
    <property type="protein sequence ID" value="RFM33500.1"/>
    <property type="molecule type" value="Genomic_DNA"/>
</dbReference>
<dbReference type="Proteomes" id="UP000261174">
    <property type="component" value="Unassembled WGS sequence"/>
</dbReference>
<evidence type="ECO:0000313" key="4">
    <source>
        <dbReference type="Proteomes" id="UP000261174"/>
    </source>
</evidence>
<dbReference type="InterPro" id="IPR020904">
    <property type="entry name" value="Sc_DH/Rdtase_CS"/>
</dbReference>
<name>A0A3E1P030_9BACT</name>
<evidence type="ECO:0000256" key="1">
    <source>
        <dbReference type="ARBA" id="ARBA00006484"/>
    </source>
</evidence>
<keyword evidence="4" id="KW-1185">Reference proteome</keyword>
<proteinExistence type="inferred from homology"/>
<dbReference type="OrthoDB" id="658698at2"/>
<evidence type="ECO:0000256" key="2">
    <source>
        <dbReference type="ARBA" id="ARBA00023002"/>
    </source>
</evidence>
<dbReference type="InterPro" id="IPR002347">
    <property type="entry name" value="SDR_fam"/>
</dbReference>
<dbReference type="GO" id="GO:0016491">
    <property type="term" value="F:oxidoreductase activity"/>
    <property type="evidence" value="ECO:0007669"/>
    <property type="project" value="UniProtKB-KW"/>
</dbReference>
<comment type="similarity">
    <text evidence="1">Belongs to the short-chain dehydrogenases/reductases (SDR) family.</text>
</comment>
<dbReference type="Pfam" id="PF00106">
    <property type="entry name" value="adh_short"/>
    <property type="match status" value="1"/>
</dbReference>
<dbReference type="RefSeq" id="WP_116854423.1">
    <property type="nucleotide sequence ID" value="NZ_QTJV01000006.1"/>
</dbReference>